<protein>
    <submittedName>
        <fullName evidence="3">AhpD family alkylhydroperoxidase</fullName>
    </submittedName>
</protein>
<proteinExistence type="predicted"/>
<dbReference type="Pfam" id="PF02627">
    <property type="entry name" value="CMD"/>
    <property type="match status" value="1"/>
</dbReference>
<dbReference type="SUPFAM" id="SSF69118">
    <property type="entry name" value="AhpD-like"/>
    <property type="match status" value="1"/>
</dbReference>
<dbReference type="AlphaFoldDB" id="A0A2T1A3Q2"/>
<dbReference type="GO" id="GO:0051920">
    <property type="term" value="F:peroxiredoxin activity"/>
    <property type="evidence" value="ECO:0007669"/>
    <property type="project" value="InterPro"/>
</dbReference>
<dbReference type="EMBL" id="PVUE01000003">
    <property type="protein sequence ID" value="PRZ43117.1"/>
    <property type="molecule type" value="Genomic_DNA"/>
</dbReference>
<accession>A0A2T1A3Q2</accession>
<gene>
    <name evidence="3" type="ORF">CLV47_103174</name>
</gene>
<dbReference type="InterPro" id="IPR003779">
    <property type="entry name" value="CMD-like"/>
</dbReference>
<dbReference type="Gene3D" id="1.20.1290.10">
    <property type="entry name" value="AhpD-like"/>
    <property type="match status" value="1"/>
</dbReference>
<feature type="domain" description="Carboxymuconolactone decarboxylase-like" evidence="2">
    <location>
        <begin position="20"/>
        <end position="99"/>
    </location>
</feature>
<dbReference type="RefSeq" id="WP_106348084.1">
    <property type="nucleotide sequence ID" value="NZ_PVUE01000003.1"/>
</dbReference>
<feature type="region of interest" description="Disordered" evidence="1">
    <location>
        <begin position="149"/>
        <end position="171"/>
    </location>
</feature>
<sequence length="171" mass="18681">MTSQTQPEFFNAYKALPAGYQAMSSLEAAVKNSPLDPTVFELVKLRSSQINGCAFCIDMHYKDLRAMGESEDRLYMLNAWRESALYSDAERAALAFAEAVTLISEHHVPAEVEAAARAQFDDESYAALLFAIVAINAWNRLAITTHSPSGQYTSPIKPSEAESPKATADVG</sequence>
<reference evidence="3 4" key="1">
    <citation type="submission" date="2018-03" db="EMBL/GenBank/DDBJ databases">
        <title>Genomic Encyclopedia of Archaeal and Bacterial Type Strains, Phase II (KMG-II): from individual species to whole genera.</title>
        <authorList>
            <person name="Goeker M."/>
        </authorList>
    </citation>
    <scope>NUCLEOTIDE SEQUENCE [LARGE SCALE GENOMIC DNA]</scope>
    <source>
        <strain evidence="3 4">DSM 100065</strain>
    </source>
</reference>
<dbReference type="NCBIfam" id="TIGR00778">
    <property type="entry name" value="ahpD_dom"/>
    <property type="match status" value="1"/>
</dbReference>
<dbReference type="PANTHER" id="PTHR34846:SF10">
    <property type="entry name" value="CYTOPLASMIC PROTEIN"/>
    <property type="match status" value="1"/>
</dbReference>
<organism evidence="3 4">
    <name type="scientific">Antricoccus suffuscus</name>
    <dbReference type="NCBI Taxonomy" id="1629062"/>
    <lineage>
        <taxon>Bacteria</taxon>
        <taxon>Bacillati</taxon>
        <taxon>Actinomycetota</taxon>
        <taxon>Actinomycetes</taxon>
        <taxon>Geodermatophilales</taxon>
        <taxon>Antricoccaceae</taxon>
        <taxon>Antricoccus</taxon>
    </lineage>
</organism>
<evidence type="ECO:0000313" key="3">
    <source>
        <dbReference type="EMBL" id="PRZ43117.1"/>
    </source>
</evidence>
<dbReference type="PANTHER" id="PTHR34846">
    <property type="entry name" value="4-CARBOXYMUCONOLACTONE DECARBOXYLASE FAMILY PROTEIN (AFU_ORTHOLOGUE AFUA_6G11590)"/>
    <property type="match status" value="1"/>
</dbReference>
<dbReference type="OrthoDB" id="9801997at2"/>
<dbReference type="InterPro" id="IPR004675">
    <property type="entry name" value="AhpD_core"/>
</dbReference>
<name>A0A2T1A3Q2_9ACTN</name>
<dbReference type="InterPro" id="IPR029032">
    <property type="entry name" value="AhpD-like"/>
</dbReference>
<evidence type="ECO:0000259" key="2">
    <source>
        <dbReference type="Pfam" id="PF02627"/>
    </source>
</evidence>
<evidence type="ECO:0000313" key="4">
    <source>
        <dbReference type="Proteomes" id="UP000237752"/>
    </source>
</evidence>
<dbReference type="Proteomes" id="UP000237752">
    <property type="component" value="Unassembled WGS sequence"/>
</dbReference>
<keyword evidence="3" id="KW-0560">Oxidoreductase</keyword>
<keyword evidence="4" id="KW-1185">Reference proteome</keyword>
<keyword evidence="3" id="KW-0575">Peroxidase</keyword>
<evidence type="ECO:0000256" key="1">
    <source>
        <dbReference type="SAM" id="MobiDB-lite"/>
    </source>
</evidence>
<comment type="caution">
    <text evidence="3">The sequence shown here is derived from an EMBL/GenBank/DDBJ whole genome shotgun (WGS) entry which is preliminary data.</text>
</comment>